<dbReference type="PANTHER" id="PTHR11609">
    <property type="entry name" value="PURINE BIOSYNTHESIS PROTEIN 6/7, PUR6/7"/>
    <property type="match status" value="1"/>
</dbReference>
<dbReference type="InterPro" id="IPR054350">
    <property type="entry name" value="PurT/PurK_preATP-grasp"/>
</dbReference>
<feature type="domain" description="ATP-grasp" evidence="7">
    <location>
        <begin position="111"/>
        <end position="295"/>
    </location>
</feature>
<evidence type="ECO:0000256" key="3">
    <source>
        <dbReference type="ARBA" id="ARBA00022840"/>
    </source>
</evidence>
<name>A0A897MVV0_9EURY</name>
<evidence type="ECO:0000256" key="4">
    <source>
        <dbReference type="ARBA" id="ARBA00022842"/>
    </source>
</evidence>
<dbReference type="AlphaFoldDB" id="A0A897MVV0"/>
<dbReference type="GO" id="GO:0004638">
    <property type="term" value="F:phosphoribosylaminoimidazole carboxylase activity"/>
    <property type="evidence" value="ECO:0007669"/>
    <property type="project" value="InterPro"/>
</dbReference>
<dbReference type="EMBL" id="CP064787">
    <property type="protein sequence ID" value="QSG04634.1"/>
    <property type="molecule type" value="Genomic_DNA"/>
</dbReference>
<feature type="binding site" evidence="5">
    <location>
        <begin position="265"/>
        <end position="266"/>
    </location>
    <ligand>
        <name>ATP</name>
        <dbReference type="ChEBI" id="CHEBI:30616"/>
    </ligand>
</feature>
<feature type="binding site" evidence="5">
    <location>
        <position position="189"/>
    </location>
    <ligand>
        <name>ATP</name>
        <dbReference type="ChEBI" id="CHEBI:30616"/>
    </ligand>
</feature>
<dbReference type="InterPro" id="IPR003135">
    <property type="entry name" value="ATP-grasp_carboxylate-amine"/>
</dbReference>
<accession>A0A897MVV0</accession>
<dbReference type="GO" id="GO:0034028">
    <property type="term" value="F:5-(carboxyamino)imidazole ribonucleotide synthase activity"/>
    <property type="evidence" value="ECO:0007669"/>
    <property type="project" value="UniProtKB-UniRule"/>
</dbReference>
<dbReference type="HAMAP" id="MF_01928">
    <property type="entry name" value="PurK"/>
    <property type="match status" value="1"/>
</dbReference>
<dbReference type="NCBIfam" id="TIGR01161">
    <property type="entry name" value="purK"/>
    <property type="match status" value="1"/>
</dbReference>
<dbReference type="InterPro" id="IPR011054">
    <property type="entry name" value="Rudment_hybrid_motif"/>
</dbReference>
<dbReference type="InterPro" id="IPR016185">
    <property type="entry name" value="PreATP-grasp_dom_sf"/>
</dbReference>
<sequence>MTTLPGPTLGIVGAGQLGRMLGEAAAPLGVDVIVSDPTDDAPAAPVAREQLVGGFDDPDTFYRLAERVDALTFEIELVDPEVLQEVSEETDTPVHPHPETLSLIEDKLVQKRRMESAGIAVPPFRAVEDAADVYDAAEELGYPLMLKARTGGYDGRGNVAIEGEGDVEPALEAIAGPAMVEGFVEYERELAVMGVRGDGETDTFPVTETVHREEILRETVAPARTDESVRERAEAVARDVLKEMSGRGVYGIELFEGPDGQILLNEIAPRPHNSGHWTIEGCETSQFEQHVRAVLGWPLGSTERRCPTATANVLGDVDQRRRATLYNVDRVLETERCHLHYYGKDEVYDLRKMGHLTRTAPSDADPTELLESTRAVRDELTFSTE</sequence>
<dbReference type="InterPro" id="IPR005875">
    <property type="entry name" value="PurK"/>
</dbReference>
<gene>
    <name evidence="5 6 8" type="primary">purK</name>
    <name evidence="8" type="ORF">HSR121_0278</name>
</gene>
<feature type="binding site" evidence="5">
    <location>
        <position position="211"/>
    </location>
    <ligand>
        <name>ATP</name>
        <dbReference type="ChEBI" id="CHEBI:30616"/>
    </ligand>
</feature>
<evidence type="ECO:0000256" key="1">
    <source>
        <dbReference type="ARBA" id="ARBA00022741"/>
    </source>
</evidence>
<dbReference type="InterPro" id="IPR040686">
    <property type="entry name" value="PurK_C"/>
</dbReference>
<feature type="binding site" evidence="5">
    <location>
        <position position="107"/>
    </location>
    <ligand>
        <name>ATP</name>
        <dbReference type="ChEBI" id="CHEBI:30616"/>
    </ligand>
</feature>
<dbReference type="GO" id="GO:0005524">
    <property type="term" value="F:ATP binding"/>
    <property type="evidence" value="ECO:0007669"/>
    <property type="project" value="UniProtKB-UniRule"/>
</dbReference>
<keyword evidence="1 5" id="KW-0547">Nucleotide-binding</keyword>
<comment type="similarity">
    <text evidence="5 6">Belongs to the PurK/PurT family.</text>
</comment>
<dbReference type="EC" id="6.3.4.18" evidence="5 6"/>
<comment type="catalytic activity">
    <reaction evidence="5 6">
        <text>5-amino-1-(5-phospho-beta-D-ribosyl)imidazole + hydrogencarbonate + ATP = 5-carboxyamino-1-(5-phospho-D-ribosyl)imidazole + ADP + phosphate + 2 H(+)</text>
        <dbReference type="Rhea" id="RHEA:19317"/>
        <dbReference type="ChEBI" id="CHEBI:15378"/>
        <dbReference type="ChEBI" id="CHEBI:17544"/>
        <dbReference type="ChEBI" id="CHEBI:30616"/>
        <dbReference type="ChEBI" id="CHEBI:43474"/>
        <dbReference type="ChEBI" id="CHEBI:58730"/>
        <dbReference type="ChEBI" id="CHEBI:137981"/>
        <dbReference type="ChEBI" id="CHEBI:456216"/>
        <dbReference type="EC" id="6.3.4.18"/>
    </reaction>
</comment>
<dbReference type="GO" id="GO:0006189">
    <property type="term" value="P:'de novo' IMP biosynthetic process"/>
    <property type="evidence" value="ECO:0007669"/>
    <property type="project" value="UniProtKB-UniRule"/>
</dbReference>
<dbReference type="SUPFAM" id="SSF56059">
    <property type="entry name" value="Glutathione synthetase ATP-binding domain-like"/>
    <property type="match status" value="1"/>
</dbReference>
<evidence type="ECO:0000313" key="8">
    <source>
        <dbReference type="EMBL" id="QSG04634.1"/>
    </source>
</evidence>
<dbReference type="Gene3D" id="3.30.470.20">
    <property type="entry name" value="ATP-grasp fold, B domain"/>
    <property type="match status" value="1"/>
</dbReference>
<keyword evidence="4" id="KW-0460">Magnesium</keyword>
<comment type="function">
    <text evidence="5">Catalyzes the ATP-dependent conversion of 5-aminoimidazole ribonucleotide (AIR) and HCO(3)(-) to N5-carboxyaminoimidazole ribonucleotide (N5-CAIR).</text>
</comment>
<dbReference type="PROSITE" id="PS50975">
    <property type="entry name" value="ATP_GRASP"/>
    <property type="match status" value="1"/>
</dbReference>
<feature type="binding site" evidence="5">
    <location>
        <begin position="181"/>
        <end position="184"/>
    </location>
    <ligand>
        <name>ATP</name>
        <dbReference type="ChEBI" id="CHEBI:30616"/>
    </ligand>
</feature>
<dbReference type="SUPFAM" id="SSF51246">
    <property type="entry name" value="Rudiment single hybrid motif"/>
    <property type="match status" value="1"/>
</dbReference>
<comment type="caution">
    <text evidence="5">Lacks conserved residue(s) required for the propagation of feature annotation.</text>
</comment>
<proteinExistence type="inferred from homology"/>
<dbReference type="GeneID" id="68853932"/>
<dbReference type="PANTHER" id="PTHR11609:SF5">
    <property type="entry name" value="PHOSPHORIBOSYLAMINOIMIDAZOLE CARBOXYLASE"/>
    <property type="match status" value="1"/>
</dbReference>
<keyword evidence="5 6" id="KW-0436">Ligase</keyword>
<comment type="pathway">
    <text evidence="5 6">Purine metabolism; IMP biosynthesis via de novo pathway; 5-amino-1-(5-phospho-D-ribosyl)imidazole-4-carboxylate from 5-amino-1-(5-phospho-D-ribosyl)imidazole (N5-CAIR route): step 1/2.</text>
</comment>
<evidence type="ECO:0000256" key="5">
    <source>
        <dbReference type="HAMAP-Rule" id="MF_01928"/>
    </source>
</evidence>
<organism evidence="8 9">
    <name type="scientific">Halapricum desulfuricans</name>
    <dbReference type="NCBI Taxonomy" id="2841257"/>
    <lineage>
        <taxon>Archaea</taxon>
        <taxon>Methanobacteriati</taxon>
        <taxon>Methanobacteriota</taxon>
        <taxon>Stenosarchaea group</taxon>
        <taxon>Halobacteria</taxon>
        <taxon>Halobacteriales</taxon>
        <taxon>Haloarculaceae</taxon>
        <taxon>Halapricum</taxon>
    </lineage>
</organism>
<dbReference type="UniPathway" id="UPA00074">
    <property type="reaction ID" value="UER00942"/>
</dbReference>
<dbReference type="RefSeq" id="WP_229114086.1">
    <property type="nucleotide sequence ID" value="NZ_CP064787.1"/>
</dbReference>
<dbReference type="InterPro" id="IPR011761">
    <property type="entry name" value="ATP-grasp"/>
</dbReference>
<dbReference type="InterPro" id="IPR013815">
    <property type="entry name" value="ATP_grasp_subdomain_1"/>
</dbReference>
<evidence type="ECO:0000256" key="2">
    <source>
        <dbReference type="ARBA" id="ARBA00022755"/>
    </source>
</evidence>
<evidence type="ECO:0000313" key="9">
    <source>
        <dbReference type="Proteomes" id="UP000663525"/>
    </source>
</evidence>
<dbReference type="SUPFAM" id="SSF52440">
    <property type="entry name" value="PreATP-grasp domain"/>
    <property type="match status" value="1"/>
</dbReference>
<dbReference type="Proteomes" id="UP000663525">
    <property type="component" value="Chromosome"/>
</dbReference>
<dbReference type="Gene3D" id="3.30.1490.20">
    <property type="entry name" value="ATP-grasp fold, A domain"/>
    <property type="match status" value="1"/>
</dbReference>
<protein>
    <recommendedName>
        <fullName evidence="5 6">N5-carboxyaminoimidazole ribonucleotide synthase</fullName>
        <shortName evidence="5 6">N5-CAIR synthase</shortName>
        <ecNumber evidence="5 6">6.3.4.18</ecNumber>
    </recommendedName>
    <alternativeName>
        <fullName evidence="5 6">5-(carboxyamino)imidazole ribonucleotide synthetase</fullName>
    </alternativeName>
</protein>
<dbReference type="Pfam" id="PF17769">
    <property type="entry name" value="PurK_C"/>
    <property type="match status" value="1"/>
</dbReference>
<comment type="subunit">
    <text evidence="5">Homodimer.</text>
</comment>
<keyword evidence="3 5" id="KW-0067">ATP-binding</keyword>
<evidence type="ECO:0000259" key="7">
    <source>
        <dbReference type="PROSITE" id="PS50975"/>
    </source>
</evidence>
<dbReference type="NCBIfam" id="NF004679">
    <property type="entry name" value="PRK06019.1-5"/>
    <property type="match status" value="1"/>
</dbReference>
<keyword evidence="2 5" id="KW-0658">Purine biosynthesis</keyword>
<comment type="function">
    <text evidence="6">Catalyzes the ATP-dependent conversion of 5-aminoimidazole ribonucleotide (AIR) and HCO(3)- to N5-carboxyaminoimidazole ribonucleotide (N5-CAIR).</text>
</comment>
<dbReference type="Pfam" id="PF02222">
    <property type="entry name" value="ATP-grasp"/>
    <property type="match status" value="1"/>
</dbReference>
<dbReference type="Pfam" id="PF22660">
    <property type="entry name" value="RS_preATP-grasp-like"/>
    <property type="match status" value="1"/>
</dbReference>
<dbReference type="Gene3D" id="3.40.50.20">
    <property type="match status" value="1"/>
</dbReference>
<dbReference type="GO" id="GO:0046872">
    <property type="term" value="F:metal ion binding"/>
    <property type="evidence" value="ECO:0007669"/>
    <property type="project" value="InterPro"/>
</dbReference>
<evidence type="ECO:0000256" key="6">
    <source>
        <dbReference type="RuleBase" id="RU361200"/>
    </source>
</evidence>
<feature type="binding site" evidence="5">
    <location>
        <position position="147"/>
    </location>
    <ligand>
        <name>ATP</name>
        <dbReference type="ChEBI" id="CHEBI:30616"/>
    </ligand>
</feature>
<reference evidence="8" key="1">
    <citation type="submission" date="2020-11" db="EMBL/GenBank/DDBJ databases">
        <title>Carbohydrate-dependent, anaerobic sulfur respiration: A novel catabolism in halophilic archaea.</title>
        <authorList>
            <person name="Sorokin D.Y."/>
            <person name="Messina E."/>
            <person name="Smedile F."/>
            <person name="La Cono V."/>
            <person name="Hallsworth J.E."/>
            <person name="Yakimov M.M."/>
        </authorList>
    </citation>
    <scope>NUCLEOTIDE SEQUENCE</scope>
    <source>
        <strain evidence="8">HSR12-1</strain>
    </source>
</reference>